<organism evidence="1 2">
    <name type="scientific">Lophiotrema nucula</name>
    <dbReference type="NCBI Taxonomy" id="690887"/>
    <lineage>
        <taxon>Eukaryota</taxon>
        <taxon>Fungi</taxon>
        <taxon>Dikarya</taxon>
        <taxon>Ascomycota</taxon>
        <taxon>Pezizomycotina</taxon>
        <taxon>Dothideomycetes</taxon>
        <taxon>Pleosporomycetidae</taxon>
        <taxon>Pleosporales</taxon>
        <taxon>Lophiotremataceae</taxon>
        <taxon>Lophiotrema</taxon>
    </lineage>
</organism>
<accession>A0A6A5ZMK1</accession>
<evidence type="ECO:0000313" key="1">
    <source>
        <dbReference type="EMBL" id="KAF2120386.1"/>
    </source>
</evidence>
<proteinExistence type="predicted"/>
<dbReference type="AlphaFoldDB" id="A0A6A5ZMK1"/>
<keyword evidence="2" id="KW-1185">Reference proteome</keyword>
<protein>
    <submittedName>
        <fullName evidence="1">Uncharacterized protein</fullName>
    </submittedName>
</protein>
<dbReference type="EMBL" id="ML977314">
    <property type="protein sequence ID" value="KAF2120386.1"/>
    <property type="molecule type" value="Genomic_DNA"/>
</dbReference>
<gene>
    <name evidence="1" type="ORF">BDV96DRAFT_324169</name>
</gene>
<dbReference type="Proteomes" id="UP000799770">
    <property type="component" value="Unassembled WGS sequence"/>
</dbReference>
<sequence>MGTVGRMHSVFASHNLQQALLRPIPWNLGAAFHPVRTYRWADSGTISFVEHVESFVRVCLFHVAIQLAIGSGPPVSRYRVPGVESLVGITLSCRSWPWLGRSGSVARRFCSQIPSHRLSVTVQPGSDERLMVTSPSVVSRRDICSVHYPTAKLRVLTAIAPR</sequence>
<name>A0A6A5ZMK1_9PLEO</name>
<reference evidence="1" key="1">
    <citation type="journal article" date="2020" name="Stud. Mycol.">
        <title>101 Dothideomycetes genomes: a test case for predicting lifestyles and emergence of pathogens.</title>
        <authorList>
            <person name="Haridas S."/>
            <person name="Albert R."/>
            <person name="Binder M."/>
            <person name="Bloem J."/>
            <person name="Labutti K."/>
            <person name="Salamov A."/>
            <person name="Andreopoulos B."/>
            <person name="Baker S."/>
            <person name="Barry K."/>
            <person name="Bills G."/>
            <person name="Bluhm B."/>
            <person name="Cannon C."/>
            <person name="Castanera R."/>
            <person name="Culley D."/>
            <person name="Daum C."/>
            <person name="Ezra D."/>
            <person name="Gonzalez J."/>
            <person name="Henrissat B."/>
            <person name="Kuo A."/>
            <person name="Liang C."/>
            <person name="Lipzen A."/>
            <person name="Lutzoni F."/>
            <person name="Magnuson J."/>
            <person name="Mondo S."/>
            <person name="Nolan M."/>
            <person name="Ohm R."/>
            <person name="Pangilinan J."/>
            <person name="Park H.-J."/>
            <person name="Ramirez L."/>
            <person name="Alfaro M."/>
            <person name="Sun H."/>
            <person name="Tritt A."/>
            <person name="Yoshinaga Y."/>
            <person name="Zwiers L.-H."/>
            <person name="Turgeon B."/>
            <person name="Goodwin S."/>
            <person name="Spatafora J."/>
            <person name="Crous P."/>
            <person name="Grigoriev I."/>
        </authorList>
    </citation>
    <scope>NUCLEOTIDE SEQUENCE</scope>
    <source>
        <strain evidence="1">CBS 627.86</strain>
    </source>
</reference>
<evidence type="ECO:0000313" key="2">
    <source>
        <dbReference type="Proteomes" id="UP000799770"/>
    </source>
</evidence>